<dbReference type="GO" id="GO:0008757">
    <property type="term" value="F:S-adenosylmethionine-dependent methyltransferase activity"/>
    <property type="evidence" value="ECO:0007669"/>
    <property type="project" value="UniProtKB-ARBA"/>
</dbReference>
<dbReference type="InterPro" id="IPR011011">
    <property type="entry name" value="Znf_FYVE_PHD"/>
</dbReference>
<keyword evidence="5" id="KW-0808">Transferase</keyword>
<evidence type="ECO:0000256" key="9">
    <source>
        <dbReference type="ARBA" id="ARBA00022833"/>
    </source>
</evidence>
<dbReference type="SMART" id="SM00249">
    <property type="entry name" value="PHD"/>
    <property type="match status" value="1"/>
</dbReference>
<dbReference type="InterPro" id="IPR046341">
    <property type="entry name" value="SET_dom_sf"/>
</dbReference>
<dbReference type="InterPro" id="IPR003616">
    <property type="entry name" value="Post-SET_dom"/>
</dbReference>
<comment type="caution">
    <text evidence="14">The sequence shown here is derived from an EMBL/GenBank/DDBJ whole genome shotgun (WGS) entry which is preliminary data.</text>
</comment>
<feature type="region of interest" description="Disordered" evidence="11">
    <location>
        <begin position="306"/>
        <end position="333"/>
    </location>
</feature>
<organism evidence="14 15">
    <name type="scientific">Zophobas morio</name>
    <dbReference type="NCBI Taxonomy" id="2755281"/>
    <lineage>
        <taxon>Eukaryota</taxon>
        <taxon>Metazoa</taxon>
        <taxon>Ecdysozoa</taxon>
        <taxon>Arthropoda</taxon>
        <taxon>Hexapoda</taxon>
        <taxon>Insecta</taxon>
        <taxon>Pterygota</taxon>
        <taxon>Neoptera</taxon>
        <taxon>Endopterygota</taxon>
        <taxon>Coleoptera</taxon>
        <taxon>Polyphaga</taxon>
        <taxon>Cucujiformia</taxon>
        <taxon>Tenebrionidae</taxon>
        <taxon>Zophobas</taxon>
    </lineage>
</organism>
<evidence type="ECO:0000256" key="6">
    <source>
        <dbReference type="ARBA" id="ARBA00022691"/>
    </source>
</evidence>
<feature type="domain" description="Post-SET" evidence="13">
    <location>
        <begin position="289"/>
        <end position="305"/>
    </location>
</feature>
<dbReference type="PROSITE" id="PS50280">
    <property type="entry name" value="SET"/>
    <property type="match status" value="1"/>
</dbReference>
<evidence type="ECO:0000256" key="1">
    <source>
        <dbReference type="ARBA" id="ARBA00004123"/>
    </source>
</evidence>
<keyword evidence="9" id="KW-0862">Zinc</keyword>
<dbReference type="InterPro" id="IPR001965">
    <property type="entry name" value="Znf_PHD"/>
</dbReference>
<dbReference type="PANTHER" id="PTHR22884">
    <property type="entry name" value="SET DOMAIN PROTEINS"/>
    <property type="match status" value="1"/>
</dbReference>
<evidence type="ECO:0000313" key="15">
    <source>
        <dbReference type="Proteomes" id="UP001168821"/>
    </source>
</evidence>
<evidence type="ECO:0008006" key="16">
    <source>
        <dbReference type="Google" id="ProtNLM"/>
    </source>
</evidence>
<protein>
    <recommendedName>
        <fullName evidence="16">Histone-lysine N-methyltransferase NSD2</fullName>
    </recommendedName>
</protein>
<gene>
    <name evidence="14" type="ORF">Zmor_012352</name>
</gene>
<evidence type="ECO:0000256" key="11">
    <source>
        <dbReference type="SAM" id="MobiDB-lite"/>
    </source>
</evidence>
<evidence type="ECO:0000256" key="10">
    <source>
        <dbReference type="ARBA" id="ARBA00023242"/>
    </source>
</evidence>
<dbReference type="InterPro" id="IPR013083">
    <property type="entry name" value="Znf_RING/FYVE/PHD"/>
</dbReference>
<dbReference type="GO" id="GO:0005694">
    <property type="term" value="C:chromosome"/>
    <property type="evidence" value="ECO:0007669"/>
    <property type="project" value="UniProtKB-SubCell"/>
</dbReference>
<feature type="domain" description="SET" evidence="12">
    <location>
        <begin position="82"/>
        <end position="276"/>
    </location>
</feature>
<dbReference type="CDD" id="cd15568">
    <property type="entry name" value="PHD5_NSD"/>
    <property type="match status" value="1"/>
</dbReference>
<dbReference type="EMBL" id="JALNTZ010003929">
    <property type="protein sequence ID" value="KAJ3615723.1"/>
    <property type="molecule type" value="Genomic_DNA"/>
</dbReference>
<sequence>MLVGLWWRPTRSTRKSPSSELYSGLSHASFSPTRFLAILFSWQELVEGSRPPPYRKIRKNVYSRNLKKMIPFLYGRCDWCPPLLVSLMTLCTIHGVFLFLPGSVLALDEHKKCLEDCVNRIMCVECSPKQCDPLICQNQARISRLLRSLMVTCSACSDYLLVFSIGCFKWLGFELINSLAVGDLVIEYVGKLIHLDDARVLMQKMVEENKQNFYFLTLEQDIVIDALEMGNEARFINHSCDPNCQTQKWMVGGRPRVGIFAIKHISPDTEITFDYKFDTHFFQNTPDAQATVCLCGTASCRGVLGGTKSRDPPKRSIVAPPARKKAKRKTSAVKNKKNYSEDFCFICDLGGSVIMCDFPHCPKVYHLKCIEKSKAPYGTWHCPWHFCVVCGKYATNLCSTCPQSSCEAHSSDPAIRFIKGFSTAIFAARSFFFPVFLPNREKLGIRFAAEKAEGRPNRPMQGLCFW</sequence>
<evidence type="ECO:0000313" key="14">
    <source>
        <dbReference type="EMBL" id="KAJ3615723.1"/>
    </source>
</evidence>
<dbReference type="GO" id="GO:0008170">
    <property type="term" value="F:N-methyltransferase activity"/>
    <property type="evidence" value="ECO:0007669"/>
    <property type="project" value="UniProtKB-ARBA"/>
</dbReference>
<dbReference type="GO" id="GO:0005634">
    <property type="term" value="C:nucleus"/>
    <property type="evidence" value="ECO:0007669"/>
    <property type="project" value="UniProtKB-SubCell"/>
</dbReference>
<dbReference type="InterPro" id="IPR001214">
    <property type="entry name" value="SET_dom"/>
</dbReference>
<accession>A0AA38HH85</accession>
<evidence type="ECO:0000256" key="3">
    <source>
        <dbReference type="ARBA" id="ARBA00022454"/>
    </source>
</evidence>
<evidence type="ECO:0000256" key="8">
    <source>
        <dbReference type="ARBA" id="ARBA00022771"/>
    </source>
</evidence>
<keyword evidence="8" id="KW-0863">Zinc-finger</keyword>
<dbReference type="GO" id="GO:0008270">
    <property type="term" value="F:zinc ion binding"/>
    <property type="evidence" value="ECO:0007669"/>
    <property type="project" value="UniProtKB-KW"/>
</dbReference>
<evidence type="ECO:0000256" key="7">
    <source>
        <dbReference type="ARBA" id="ARBA00022723"/>
    </source>
</evidence>
<dbReference type="SMART" id="SM00317">
    <property type="entry name" value="SET"/>
    <property type="match status" value="1"/>
</dbReference>
<keyword evidence="15" id="KW-1185">Reference proteome</keyword>
<dbReference type="GO" id="GO:0032259">
    <property type="term" value="P:methylation"/>
    <property type="evidence" value="ECO:0007669"/>
    <property type="project" value="UniProtKB-KW"/>
</dbReference>
<keyword evidence="10" id="KW-0539">Nucleus</keyword>
<dbReference type="Gene3D" id="2.170.270.10">
    <property type="entry name" value="SET domain"/>
    <property type="match status" value="1"/>
</dbReference>
<evidence type="ECO:0000256" key="2">
    <source>
        <dbReference type="ARBA" id="ARBA00004286"/>
    </source>
</evidence>
<keyword evidence="4" id="KW-0489">Methyltransferase</keyword>
<proteinExistence type="predicted"/>
<dbReference type="PROSITE" id="PS50868">
    <property type="entry name" value="POST_SET"/>
    <property type="match status" value="1"/>
</dbReference>
<name>A0AA38HH85_9CUCU</name>
<dbReference type="GO" id="GO:0008276">
    <property type="term" value="F:protein methyltransferase activity"/>
    <property type="evidence" value="ECO:0007669"/>
    <property type="project" value="UniProtKB-ARBA"/>
</dbReference>
<reference evidence="14" key="1">
    <citation type="journal article" date="2023" name="G3 (Bethesda)">
        <title>Whole genome assemblies of Zophobas morio and Tenebrio molitor.</title>
        <authorList>
            <person name="Kaur S."/>
            <person name="Stinson S.A."/>
            <person name="diCenzo G.C."/>
        </authorList>
    </citation>
    <scope>NUCLEOTIDE SEQUENCE</scope>
    <source>
        <strain evidence="14">QUZm001</strain>
    </source>
</reference>
<evidence type="ECO:0000256" key="5">
    <source>
        <dbReference type="ARBA" id="ARBA00022679"/>
    </source>
</evidence>
<keyword evidence="6" id="KW-0949">S-adenosyl-L-methionine</keyword>
<dbReference type="AlphaFoldDB" id="A0AA38HH85"/>
<dbReference type="InterPro" id="IPR050777">
    <property type="entry name" value="SET2_Histone-Lys_MeTrsfase"/>
</dbReference>
<dbReference type="SUPFAM" id="SSF82199">
    <property type="entry name" value="SET domain"/>
    <property type="match status" value="1"/>
</dbReference>
<evidence type="ECO:0000259" key="13">
    <source>
        <dbReference type="PROSITE" id="PS50868"/>
    </source>
</evidence>
<dbReference type="SUPFAM" id="SSF57903">
    <property type="entry name" value="FYVE/PHD zinc finger"/>
    <property type="match status" value="1"/>
</dbReference>
<dbReference type="Pfam" id="PF00856">
    <property type="entry name" value="SET"/>
    <property type="match status" value="1"/>
</dbReference>
<keyword evidence="3" id="KW-0158">Chromosome</keyword>
<comment type="subcellular location">
    <subcellularLocation>
        <location evidence="2">Chromosome</location>
    </subcellularLocation>
    <subcellularLocation>
        <location evidence="1">Nucleus</location>
    </subcellularLocation>
</comment>
<dbReference type="Proteomes" id="UP001168821">
    <property type="component" value="Unassembled WGS sequence"/>
</dbReference>
<feature type="compositionally biased region" description="Basic residues" evidence="11">
    <location>
        <begin position="322"/>
        <end position="333"/>
    </location>
</feature>
<keyword evidence="7" id="KW-0479">Metal-binding</keyword>
<evidence type="ECO:0000259" key="12">
    <source>
        <dbReference type="PROSITE" id="PS50280"/>
    </source>
</evidence>
<evidence type="ECO:0000256" key="4">
    <source>
        <dbReference type="ARBA" id="ARBA00022603"/>
    </source>
</evidence>
<dbReference type="Gene3D" id="3.30.40.10">
    <property type="entry name" value="Zinc/RING finger domain, C3HC4 (zinc finger)"/>
    <property type="match status" value="1"/>
</dbReference>